<accession>A0A821JPU5</accession>
<gene>
    <name evidence="1" type="ORF">TSG867_LOCUS34135</name>
</gene>
<sequence>SIPKTDETPLLPTSITPLIMPLENLTINKKSKTHDKYERLAEEMNSLTMNSVNVERKVSLIYFFKMYNI</sequence>
<reference evidence="1" key="1">
    <citation type="submission" date="2021-02" db="EMBL/GenBank/DDBJ databases">
        <authorList>
            <person name="Nowell W R."/>
        </authorList>
    </citation>
    <scope>NUCLEOTIDE SEQUENCE</scope>
</reference>
<dbReference type="AlphaFoldDB" id="A0A821JPU5"/>
<dbReference type="EMBL" id="CAJOBQ010015320">
    <property type="protein sequence ID" value="CAF4723534.1"/>
    <property type="molecule type" value="Genomic_DNA"/>
</dbReference>
<name>A0A821JPU5_9BILA</name>
<evidence type="ECO:0000313" key="1">
    <source>
        <dbReference type="EMBL" id="CAF4723534.1"/>
    </source>
</evidence>
<protein>
    <submittedName>
        <fullName evidence="1">Uncharacterized protein</fullName>
    </submittedName>
</protein>
<feature type="non-terminal residue" evidence="1">
    <location>
        <position position="1"/>
    </location>
</feature>
<evidence type="ECO:0000313" key="2">
    <source>
        <dbReference type="Proteomes" id="UP000663862"/>
    </source>
</evidence>
<proteinExistence type="predicted"/>
<comment type="caution">
    <text evidence="1">The sequence shown here is derived from an EMBL/GenBank/DDBJ whole genome shotgun (WGS) entry which is preliminary data.</text>
</comment>
<dbReference type="Proteomes" id="UP000663862">
    <property type="component" value="Unassembled WGS sequence"/>
</dbReference>
<organism evidence="1 2">
    <name type="scientific">Rotaria socialis</name>
    <dbReference type="NCBI Taxonomy" id="392032"/>
    <lineage>
        <taxon>Eukaryota</taxon>
        <taxon>Metazoa</taxon>
        <taxon>Spiralia</taxon>
        <taxon>Gnathifera</taxon>
        <taxon>Rotifera</taxon>
        <taxon>Eurotatoria</taxon>
        <taxon>Bdelloidea</taxon>
        <taxon>Philodinida</taxon>
        <taxon>Philodinidae</taxon>
        <taxon>Rotaria</taxon>
    </lineage>
</organism>